<gene>
    <name evidence="1" type="ORF">TNIN_461061</name>
</gene>
<name>A0A8X6MI14_9ARAC</name>
<evidence type="ECO:0000313" key="2">
    <source>
        <dbReference type="Proteomes" id="UP000886998"/>
    </source>
</evidence>
<comment type="caution">
    <text evidence="1">The sequence shown here is derived from an EMBL/GenBank/DDBJ whole genome shotgun (WGS) entry which is preliminary data.</text>
</comment>
<proteinExistence type="predicted"/>
<protein>
    <submittedName>
        <fullName evidence="1">Uncharacterized protein</fullName>
    </submittedName>
</protein>
<keyword evidence="2" id="KW-1185">Reference proteome</keyword>
<dbReference type="EMBL" id="BMAV01027302">
    <property type="protein sequence ID" value="GFS58076.1"/>
    <property type="molecule type" value="Genomic_DNA"/>
</dbReference>
<dbReference type="AlphaFoldDB" id="A0A8X6MI14"/>
<reference evidence="1" key="1">
    <citation type="submission" date="2020-08" db="EMBL/GenBank/DDBJ databases">
        <title>Multicomponent nature underlies the extraordinary mechanical properties of spider dragline silk.</title>
        <authorList>
            <person name="Kono N."/>
            <person name="Nakamura H."/>
            <person name="Mori M."/>
            <person name="Yoshida Y."/>
            <person name="Ohtoshi R."/>
            <person name="Malay A.D."/>
            <person name="Moran D.A.P."/>
            <person name="Tomita M."/>
            <person name="Numata K."/>
            <person name="Arakawa K."/>
        </authorList>
    </citation>
    <scope>NUCLEOTIDE SEQUENCE</scope>
</reference>
<dbReference type="Proteomes" id="UP000886998">
    <property type="component" value="Unassembled WGS sequence"/>
</dbReference>
<evidence type="ECO:0000313" key="1">
    <source>
        <dbReference type="EMBL" id="GFS58076.1"/>
    </source>
</evidence>
<dbReference type="OrthoDB" id="6513340at2759"/>
<accession>A0A8X6MI14</accession>
<organism evidence="1 2">
    <name type="scientific">Trichonephila inaurata madagascariensis</name>
    <dbReference type="NCBI Taxonomy" id="2747483"/>
    <lineage>
        <taxon>Eukaryota</taxon>
        <taxon>Metazoa</taxon>
        <taxon>Ecdysozoa</taxon>
        <taxon>Arthropoda</taxon>
        <taxon>Chelicerata</taxon>
        <taxon>Arachnida</taxon>
        <taxon>Araneae</taxon>
        <taxon>Araneomorphae</taxon>
        <taxon>Entelegynae</taxon>
        <taxon>Araneoidea</taxon>
        <taxon>Nephilidae</taxon>
        <taxon>Trichonephila</taxon>
        <taxon>Trichonephila inaurata</taxon>
    </lineage>
</organism>
<sequence length="195" mass="22799">MGNRQPIILLNCKNRFRRNLEDCQKAKKLFRRLSKAKKISLLEEFEEAEAYRDREEYLYSCDVGSRLSDIDLLLGAHALGLIYTGKLIKLECGLTVVETHLGFALLGKDTKINQAKSLSTVHEKQKPRSTMSMLSNQILSLDIKKWWSLETIRIRDPVENLKERELNSEFIKRFEGSTWLYRERVRGLDNDKHRS</sequence>